<accession>A0A6V8N4V3</accession>
<reference evidence="8" key="1">
    <citation type="submission" date="2020-06" db="EMBL/GenBank/DDBJ databases">
        <title>Draft genomic sequecing of Geomonas sp. Red745.</title>
        <authorList>
            <person name="Itoh H."/>
            <person name="Xu Z.X."/>
            <person name="Ushijima N."/>
            <person name="Masuda Y."/>
            <person name="Shiratori Y."/>
            <person name="Senoo K."/>
        </authorList>
    </citation>
    <scope>NUCLEOTIDE SEQUENCE [LARGE SCALE GENOMIC DNA]</scope>
    <source>
        <strain evidence="8">Red745</strain>
    </source>
</reference>
<evidence type="ECO:0000313" key="7">
    <source>
        <dbReference type="EMBL" id="GFO67410.1"/>
    </source>
</evidence>
<proteinExistence type="predicted"/>
<keyword evidence="3 6" id="KW-0812">Transmembrane</keyword>
<dbReference type="Proteomes" id="UP000587586">
    <property type="component" value="Unassembled WGS sequence"/>
</dbReference>
<evidence type="ECO:0000313" key="8">
    <source>
        <dbReference type="Proteomes" id="UP000587586"/>
    </source>
</evidence>
<feature type="transmembrane region" description="Helical" evidence="6">
    <location>
        <begin position="39"/>
        <end position="57"/>
    </location>
</feature>
<evidence type="ECO:0000256" key="3">
    <source>
        <dbReference type="ARBA" id="ARBA00022692"/>
    </source>
</evidence>
<evidence type="ECO:0000256" key="4">
    <source>
        <dbReference type="ARBA" id="ARBA00022989"/>
    </source>
</evidence>
<protein>
    <recommendedName>
        <fullName evidence="9">ATP synthase subunit I</fullName>
    </recommendedName>
</protein>
<organism evidence="7 8">
    <name type="scientific">Geomonas limicola</name>
    <dbReference type="NCBI Taxonomy" id="2740186"/>
    <lineage>
        <taxon>Bacteria</taxon>
        <taxon>Pseudomonadati</taxon>
        <taxon>Thermodesulfobacteriota</taxon>
        <taxon>Desulfuromonadia</taxon>
        <taxon>Geobacterales</taxon>
        <taxon>Geobacteraceae</taxon>
        <taxon>Geomonas</taxon>
    </lineage>
</organism>
<evidence type="ECO:0008006" key="9">
    <source>
        <dbReference type="Google" id="ProtNLM"/>
    </source>
</evidence>
<dbReference type="Pfam" id="PF03899">
    <property type="entry name" value="ATP-synt_I"/>
    <property type="match status" value="1"/>
</dbReference>
<name>A0A6V8N4V3_9BACT</name>
<comment type="caution">
    <text evidence="7">The sequence shown here is derived from an EMBL/GenBank/DDBJ whole genome shotgun (WGS) entry which is preliminary data.</text>
</comment>
<feature type="transmembrane region" description="Helical" evidence="6">
    <location>
        <begin position="78"/>
        <end position="96"/>
    </location>
</feature>
<evidence type="ECO:0000256" key="5">
    <source>
        <dbReference type="ARBA" id="ARBA00023136"/>
    </source>
</evidence>
<comment type="subcellular location">
    <subcellularLocation>
        <location evidence="1">Cell membrane</location>
        <topology evidence="1">Multi-pass membrane protein</topology>
    </subcellularLocation>
</comment>
<gene>
    <name evidence="7" type="ORF">GMLC_09890</name>
</gene>
<keyword evidence="2" id="KW-1003">Cell membrane</keyword>
<sequence>MTDRTKINETNLFPKLVTGSLLMSAVLAVLTALLVSLKFGLSLLAGGLLATANFIWLRRGLESVLALTPSLAPKLATLRFILRLAIMAGFLYLLIVVLGADIFGILIGLSILVINIILFSIYLSTRKGG</sequence>
<dbReference type="AlphaFoldDB" id="A0A6V8N4V3"/>
<feature type="transmembrane region" description="Helical" evidence="6">
    <location>
        <begin position="102"/>
        <end position="123"/>
    </location>
</feature>
<keyword evidence="4 6" id="KW-1133">Transmembrane helix</keyword>
<evidence type="ECO:0000256" key="2">
    <source>
        <dbReference type="ARBA" id="ARBA00022475"/>
    </source>
</evidence>
<dbReference type="GO" id="GO:0005886">
    <property type="term" value="C:plasma membrane"/>
    <property type="evidence" value="ECO:0007669"/>
    <property type="project" value="UniProtKB-SubCell"/>
</dbReference>
<evidence type="ECO:0000256" key="1">
    <source>
        <dbReference type="ARBA" id="ARBA00004651"/>
    </source>
</evidence>
<dbReference type="EMBL" id="BLXZ01000002">
    <property type="protein sequence ID" value="GFO67410.1"/>
    <property type="molecule type" value="Genomic_DNA"/>
</dbReference>
<evidence type="ECO:0000256" key="6">
    <source>
        <dbReference type="SAM" id="Phobius"/>
    </source>
</evidence>
<keyword evidence="5 6" id="KW-0472">Membrane</keyword>
<dbReference type="RefSeq" id="WP_183359955.1">
    <property type="nucleotide sequence ID" value="NZ_BLXZ01000002.1"/>
</dbReference>
<dbReference type="InterPro" id="IPR005598">
    <property type="entry name" value="ATP_synth_I"/>
</dbReference>
<keyword evidence="8" id="KW-1185">Reference proteome</keyword>
<feature type="transmembrane region" description="Helical" evidence="6">
    <location>
        <begin position="12"/>
        <end position="33"/>
    </location>
</feature>